<protein>
    <submittedName>
        <fullName evidence="1">Uncharacterized protein</fullName>
    </submittedName>
</protein>
<accession>A0A2P2NC87</accession>
<evidence type="ECO:0000313" key="1">
    <source>
        <dbReference type="EMBL" id="MBX40062.1"/>
    </source>
</evidence>
<dbReference type="AlphaFoldDB" id="A0A2P2NC87"/>
<name>A0A2P2NC87_RHIMU</name>
<proteinExistence type="predicted"/>
<dbReference type="EMBL" id="GGEC01059578">
    <property type="protein sequence ID" value="MBX40062.1"/>
    <property type="molecule type" value="Transcribed_RNA"/>
</dbReference>
<reference evidence="1" key="1">
    <citation type="submission" date="2018-02" db="EMBL/GenBank/DDBJ databases">
        <title>Rhizophora mucronata_Transcriptome.</title>
        <authorList>
            <person name="Meera S.P."/>
            <person name="Sreeshan A."/>
            <person name="Augustine A."/>
        </authorList>
    </citation>
    <scope>NUCLEOTIDE SEQUENCE</scope>
    <source>
        <tissue evidence="1">Leaf</tissue>
    </source>
</reference>
<sequence>MENDFCMVKNCWHFSVHFSFVKLLAIHGAF</sequence>
<organism evidence="1">
    <name type="scientific">Rhizophora mucronata</name>
    <name type="common">Asiatic mangrove</name>
    <dbReference type="NCBI Taxonomy" id="61149"/>
    <lineage>
        <taxon>Eukaryota</taxon>
        <taxon>Viridiplantae</taxon>
        <taxon>Streptophyta</taxon>
        <taxon>Embryophyta</taxon>
        <taxon>Tracheophyta</taxon>
        <taxon>Spermatophyta</taxon>
        <taxon>Magnoliopsida</taxon>
        <taxon>eudicotyledons</taxon>
        <taxon>Gunneridae</taxon>
        <taxon>Pentapetalae</taxon>
        <taxon>rosids</taxon>
        <taxon>fabids</taxon>
        <taxon>Malpighiales</taxon>
        <taxon>Rhizophoraceae</taxon>
        <taxon>Rhizophora</taxon>
    </lineage>
</organism>